<dbReference type="Pfam" id="PF01381">
    <property type="entry name" value="HTH_3"/>
    <property type="match status" value="1"/>
</dbReference>
<dbReference type="Gene3D" id="3.30.2020.10">
    <property type="entry name" value="NE0471-like N-terminal domain"/>
    <property type="match status" value="1"/>
</dbReference>
<reference evidence="2 3" key="1">
    <citation type="submission" date="2023-03" db="EMBL/GenBank/DDBJ databases">
        <title>Diaphorobacter basophil sp. nov., isolated from a sewage-treatment plant.</title>
        <authorList>
            <person name="Yang K."/>
        </authorList>
    </citation>
    <scope>NUCLEOTIDE SEQUENCE [LARGE SCALE GENOMIC DNA]</scope>
    <source>
        <strain evidence="2 3">Y-1</strain>
    </source>
</reference>
<gene>
    <name evidence="2" type="ORF">P4826_15190</name>
</gene>
<dbReference type="RefSeq" id="WP_317701212.1">
    <property type="nucleotide sequence ID" value="NZ_CP136921.1"/>
</dbReference>
<accession>A0ABZ0J132</accession>
<keyword evidence="3" id="KW-1185">Reference proteome</keyword>
<dbReference type="SUPFAM" id="SSF47413">
    <property type="entry name" value="lambda repressor-like DNA-binding domains"/>
    <property type="match status" value="1"/>
</dbReference>
<dbReference type="PROSITE" id="PS50943">
    <property type="entry name" value="HTH_CROC1"/>
    <property type="match status" value="1"/>
</dbReference>
<dbReference type="SUPFAM" id="SSF143880">
    <property type="entry name" value="NE0471 N-terminal domain-like"/>
    <property type="match status" value="1"/>
</dbReference>
<evidence type="ECO:0000313" key="2">
    <source>
        <dbReference type="EMBL" id="WOO31738.1"/>
    </source>
</evidence>
<dbReference type="EMBL" id="CP136921">
    <property type="protein sequence ID" value="WOO31738.1"/>
    <property type="molecule type" value="Genomic_DNA"/>
</dbReference>
<evidence type="ECO:0000259" key="1">
    <source>
        <dbReference type="PROSITE" id="PS50943"/>
    </source>
</evidence>
<sequence>MIHDLHHTIAALAVKPPCALTLTFADGVTLPVDLAEVAHARPALAALADPALFATARIDARGGYVVWIDDDLELAADNLRNMAVEQAGGIGSERLANWMHKHGLTQERAADAIGVSRRMLNYYLSGAKAIPKTVWLACLGWEAMKESAPA</sequence>
<dbReference type="CDD" id="cd00093">
    <property type="entry name" value="HTH_XRE"/>
    <property type="match status" value="1"/>
</dbReference>
<feature type="domain" description="HTH cro/C1-type" evidence="1">
    <location>
        <begin position="95"/>
        <end position="126"/>
    </location>
</feature>
<dbReference type="InterPro" id="IPR010982">
    <property type="entry name" value="Lambda_DNA-bd_dom_sf"/>
</dbReference>
<dbReference type="Gene3D" id="1.10.260.40">
    <property type="entry name" value="lambda repressor-like DNA-binding domains"/>
    <property type="match status" value="1"/>
</dbReference>
<proteinExistence type="predicted"/>
<dbReference type="InterPro" id="IPR001387">
    <property type="entry name" value="Cro/C1-type_HTH"/>
</dbReference>
<dbReference type="Proteomes" id="UP001303211">
    <property type="component" value="Chromosome"/>
</dbReference>
<dbReference type="Pfam" id="PF10387">
    <property type="entry name" value="DUF2442"/>
    <property type="match status" value="1"/>
</dbReference>
<organism evidence="2 3">
    <name type="scientific">Diaphorobacter limosus</name>
    <dbReference type="NCBI Taxonomy" id="3036128"/>
    <lineage>
        <taxon>Bacteria</taxon>
        <taxon>Pseudomonadati</taxon>
        <taxon>Pseudomonadota</taxon>
        <taxon>Betaproteobacteria</taxon>
        <taxon>Burkholderiales</taxon>
        <taxon>Comamonadaceae</taxon>
        <taxon>Diaphorobacter</taxon>
    </lineage>
</organism>
<dbReference type="InterPro" id="IPR018841">
    <property type="entry name" value="DUF2442"/>
</dbReference>
<protein>
    <submittedName>
        <fullName evidence="2">Helix-turn-helix transcriptional regulator</fullName>
    </submittedName>
</protein>
<dbReference type="InterPro" id="IPR036782">
    <property type="entry name" value="NE0471-like_N"/>
</dbReference>
<evidence type="ECO:0000313" key="3">
    <source>
        <dbReference type="Proteomes" id="UP001303211"/>
    </source>
</evidence>
<name>A0ABZ0J132_9BURK</name>